<gene>
    <name evidence="8" type="ORF">BE17_36525</name>
</gene>
<comment type="similarity">
    <text evidence="1 7">Belongs to the glycosyl hydrolase 43 family.</text>
</comment>
<evidence type="ECO:0000256" key="2">
    <source>
        <dbReference type="ARBA" id="ARBA00022651"/>
    </source>
</evidence>
<protein>
    <submittedName>
        <fullName evidence="8">Uncharacterized protein</fullName>
    </submittedName>
</protein>
<keyword evidence="4" id="KW-0119">Carbohydrate metabolism</keyword>
<evidence type="ECO:0000256" key="3">
    <source>
        <dbReference type="ARBA" id="ARBA00022801"/>
    </source>
</evidence>
<name>A0A150SWE1_SORCE</name>
<evidence type="ECO:0000256" key="7">
    <source>
        <dbReference type="RuleBase" id="RU361187"/>
    </source>
</evidence>
<dbReference type="InterPro" id="IPR052176">
    <property type="entry name" value="Glycosyl_Hydrlase_43_Enz"/>
</dbReference>
<feature type="site" description="Important for catalytic activity, responsible for pKa modulation of the active site Glu and correct orientation of both the proton donor and substrate" evidence="6">
    <location>
        <position position="164"/>
    </location>
</feature>
<dbReference type="CDD" id="cd18618">
    <property type="entry name" value="GH43_Xsa43E-like"/>
    <property type="match status" value="1"/>
</dbReference>
<dbReference type="PANTHER" id="PTHR43772">
    <property type="entry name" value="ENDO-1,4-BETA-XYLANASE"/>
    <property type="match status" value="1"/>
</dbReference>
<dbReference type="InterPro" id="IPR006710">
    <property type="entry name" value="Glyco_hydro_43"/>
</dbReference>
<dbReference type="EMBL" id="JEMB01000517">
    <property type="protein sequence ID" value="KYF96608.1"/>
    <property type="molecule type" value="Genomic_DNA"/>
</dbReference>
<evidence type="ECO:0000256" key="5">
    <source>
        <dbReference type="ARBA" id="ARBA00023295"/>
    </source>
</evidence>
<dbReference type="Pfam" id="PF04616">
    <property type="entry name" value="Glyco_hydro_43"/>
    <property type="match status" value="1"/>
</dbReference>
<dbReference type="Gene3D" id="2.115.10.20">
    <property type="entry name" value="Glycosyl hydrolase domain, family 43"/>
    <property type="match status" value="1"/>
</dbReference>
<reference evidence="8 9" key="1">
    <citation type="submission" date="2014-02" db="EMBL/GenBank/DDBJ databases">
        <title>The small core and large imbalanced accessory genome model reveals a collaborative survival strategy of Sorangium cellulosum strains in nature.</title>
        <authorList>
            <person name="Han K."/>
            <person name="Peng R."/>
            <person name="Blom J."/>
            <person name="Li Y.-Z."/>
        </authorList>
    </citation>
    <scope>NUCLEOTIDE SEQUENCE [LARGE SCALE GENOMIC DNA]</scope>
    <source>
        <strain evidence="8 9">So0011-07</strain>
    </source>
</reference>
<accession>A0A150SWE1</accession>
<evidence type="ECO:0000256" key="6">
    <source>
        <dbReference type="PIRSR" id="PIRSR606710-2"/>
    </source>
</evidence>
<keyword evidence="2" id="KW-0624">Polysaccharide degradation</keyword>
<dbReference type="GO" id="GO:0045493">
    <property type="term" value="P:xylan catabolic process"/>
    <property type="evidence" value="ECO:0007669"/>
    <property type="project" value="UniProtKB-KW"/>
</dbReference>
<dbReference type="GO" id="GO:0004553">
    <property type="term" value="F:hydrolase activity, hydrolyzing O-glycosyl compounds"/>
    <property type="evidence" value="ECO:0007669"/>
    <property type="project" value="InterPro"/>
</dbReference>
<comment type="caution">
    <text evidence="8">The sequence shown here is derived from an EMBL/GenBank/DDBJ whole genome shotgun (WGS) entry which is preliminary data.</text>
</comment>
<feature type="non-terminal residue" evidence="8">
    <location>
        <position position="1"/>
    </location>
</feature>
<proteinExistence type="inferred from homology"/>
<keyword evidence="5 7" id="KW-0326">Glycosidase</keyword>
<keyword evidence="3 7" id="KW-0378">Hydrolase</keyword>
<evidence type="ECO:0000313" key="8">
    <source>
        <dbReference type="EMBL" id="KYF96608.1"/>
    </source>
</evidence>
<sequence>FDNPIIKYDAPDPTSGPGDYIFTADGAAMAWDNKVYLYTGHDEQAQGVEGYRMFDFRLWVSEDMVRWENKGAVMRYSDFSWARGDTSTGNANAGQVVERTDRSGNPKFYFYVPLQGGQSDYGISIGVAVADRPEGPFKDARGIPLIFLADTAGTGATHSWRNLDPTVFIDDDGQAYMYWGNKILYWVKLEDDMIHLKGETYTTDSGGVMRDRSFRGVELNVVTGLTDYTEAPYLSKHGDLYYLTYASGFPETISYATSTSPEGPWQYRGVVIDRVPNSDTVHHSLFDFGGASYMTYHNGALPTGGSYRRSTCVDRIYYNADGTLQKLIQTHL</sequence>
<dbReference type="InterPro" id="IPR023296">
    <property type="entry name" value="Glyco_hydro_beta-prop_sf"/>
</dbReference>
<keyword evidence="2" id="KW-0858">Xylan degradation</keyword>
<evidence type="ECO:0000256" key="1">
    <source>
        <dbReference type="ARBA" id="ARBA00009865"/>
    </source>
</evidence>
<organism evidence="8 9">
    <name type="scientific">Sorangium cellulosum</name>
    <name type="common">Polyangium cellulosum</name>
    <dbReference type="NCBI Taxonomy" id="56"/>
    <lineage>
        <taxon>Bacteria</taxon>
        <taxon>Pseudomonadati</taxon>
        <taxon>Myxococcota</taxon>
        <taxon>Polyangia</taxon>
        <taxon>Polyangiales</taxon>
        <taxon>Polyangiaceae</taxon>
        <taxon>Sorangium</taxon>
    </lineage>
</organism>
<dbReference type="PANTHER" id="PTHR43772:SF2">
    <property type="entry name" value="PUTATIVE (AFU_ORTHOLOGUE AFUA_2G04480)-RELATED"/>
    <property type="match status" value="1"/>
</dbReference>
<dbReference type="AlphaFoldDB" id="A0A150SWE1"/>
<dbReference type="Proteomes" id="UP000075635">
    <property type="component" value="Unassembled WGS sequence"/>
</dbReference>
<evidence type="ECO:0000313" key="9">
    <source>
        <dbReference type="Proteomes" id="UP000075635"/>
    </source>
</evidence>
<dbReference type="SUPFAM" id="SSF75005">
    <property type="entry name" value="Arabinanase/levansucrase/invertase"/>
    <property type="match status" value="1"/>
</dbReference>
<evidence type="ECO:0000256" key="4">
    <source>
        <dbReference type="ARBA" id="ARBA00023277"/>
    </source>
</evidence>